<organism evidence="2 3">
    <name type="scientific">Ancylobacter dichloromethanicus</name>
    <dbReference type="NCBI Taxonomy" id="518825"/>
    <lineage>
        <taxon>Bacteria</taxon>
        <taxon>Pseudomonadati</taxon>
        <taxon>Pseudomonadota</taxon>
        <taxon>Alphaproteobacteria</taxon>
        <taxon>Hyphomicrobiales</taxon>
        <taxon>Xanthobacteraceae</taxon>
        <taxon>Ancylobacter</taxon>
    </lineage>
</organism>
<dbReference type="PANTHER" id="PTHR48207">
    <property type="entry name" value="SUCCINATE--HYDROXYMETHYLGLUTARATE COA-TRANSFERASE"/>
    <property type="match status" value="1"/>
</dbReference>
<reference evidence="2" key="1">
    <citation type="journal article" date="2014" name="Int. J. Syst. Evol. Microbiol.">
        <title>Complete genome sequence of Corynebacterium casei LMG S-19264T (=DSM 44701T), isolated from a smear-ripened cheese.</title>
        <authorList>
            <consortium name="US DOE Joint Genome Institute (JGI-PGF)"/>
            <person name="Walter F."/>
            <person name="Albersmeier A."/>
            <person name="Kalinowski J."/>
            <person name="Ruckert C."/>
        </authorList>
    </citation>
    <scope>NUCLEOTIDE SEQUENCE</scope>
    <source>
        <strain evidence="2">VKM B-2484</strain>
    </source>
</reference>
<dbReference type="InterPro" id="IPR023606">
    <property type="entry name" value="CoA-Trfase_III_dom_1_sf"/>
</dbReference>
<accession>A0A9W6J7U0</accession>
<evidence type="ECO:0000313" key="2">
    <source>
        <dbReference type="EMBL" id="GLK72347.1"/>
    </source>
</evidence>
<dbReference type="Gene3D" id="3.30.1540.10">
    <property type="entry name" value="formyl-coa transferase, domain 3"/>
    <property type="match status" value="1"/>
</dbReference>
<dbReference type="InterPro" id="IPR044855">
    <property type="entry name" value="CoA-Trfase_III_dom3_sf"/>
</dbReference>
<dbReference type="InterPro" id="IPR003673">
    <property type="entry name" value="CoA-Trfase_fam_III"/>
</dbReference>
<dbReference type="Proteomes" id="UP001143370">
    <property type="component" value="Unassembled WGS sequence"/>
</dbReference>
<protein>
    <submittedName>
        <fullName evidence="2">CoA transferase</fullName>
    </submittedName>
</protein>
<evidence type="ECO:0000313" key="3">
    <source>
        <dbReference type="Proteomes" id="UP001143370"/>
    </source>
</evidence>
<proteinExistence type="predicted"/>
<dbReference type="Pfam" id="PF02515">
    <property type="entry name" value="CoA_transf_3"/>
    <property type="match status" value="1"/>
</dbReference>
<keyword evidence="1 2" id="KW-0808">Transferase</keyword>
<dbReference type="SUPFAM" id="SSF89796">
    <property type="entry name" value="CoA-transferase family III (CaiB/BaiF)"/>
    <property type="match status" value="1"/>
</dbReference>
<dbReference type="AlphaFoldDB" id="A0A9W6J7U0"/>
<dbReference type="InterPro" id="IPR050483">
    <property type="entry name" value="CoA-transferase_III_domain"/>
</dbReference>
<gene>
    <name evidence="2" type="ORF">GCM10017643_24630</name>
</gene>
<sequence length="389" mass="41416">MPRPAAASPSSGPLSGILVVSIDQAVAGPLCAMRLADAGARVIKVEAGEGDRARDYDKALGSTSAAFGWLNRGKESVVLNLKDPGDLALMKAMLATADVFLQNLAPGASDRLGLGAAQLTREFPRLVVVDIMGYGRGTPHAAKRAYDMLVQAESGICAVTGTPEVPSKVGISIADIGTGTNAYCAVLEALLERERTGCGQAIEVAMFDAMAEWMSLPLLHYDYMSIETARYGLSHASVYPYRPYHCADGDIVVSIQSAAEWVRFCTAVLRLPELAKDPRFIDNWARVQNRDALDAAVHEVFTAHRCDEMIERLEAGQIAWARVSTLHDLSVHPALRRIAVEMPGGERVEMPRPAGRLVASGSRVPALGADSARIRAEFAPAEAAAGPGA</sequence>
<dbReference type="PANTHER" id="PTHR48207:SF3">
    <property type="entry name" value="SUCCINATE--HYDROXYMETHYLGLUTARATE COA-TRANSFERASE"/>
    <property type="match status" value="1"/>
</dbReference>
<comment type="caution">
    <text evidence="2">The sequence shown here is derived from an EMBL/GenBank/DDBJ whole genome shotgun (WGS) entry which is preliminary data.</text>
</comment>
<name>A0A9W6J7U0_9HYPH</name>
<dbReference type="GO" id="GO:0008410">
    <property type="term" value="F:CoA-transferase activity"/>
    <property type="evidence" value="ECO:0007669"/>
    <property type="project" value="TreeGrafter"/>
</dbReference>
<keyword evidence="3" id="KW-1185">Reference proteome</keyword>
<dbReference type="RefSeq" id="WP_213373268.1">
    <property type="nucleotide sequence ID" value="NZ_BSFJ01000013.1"/>
</dbReference>
<dbReference type="Gene3D" id="3.40.50.10540">
    <property type="entry name" value="Crotonobetainyl-coa:carnitine coa-transferase, domain 1"/>
    <property type="match status" value="1"/>
</dbReference>
<reference evidence="2" key="2">
    <citation type="submission" date="2023-01" db="EMBL/GenBank/DDBJ databases">
        <authorList>
            <person name="Sun Q."/>
            <person name="Evtushenko L."/>
        </authorList>
    </citation>
    <scope>NUCLEOTIDE SEQUENCE</scope>
    <source>
        <strain evidence="2">VKM B-2484</strain>
    </source>
</reference>
<dbReference type="EMBL" id="BSFJ01000013">
    <property type="protein sequence ID" value="GLK72347.1"/>
    <property type="molecule type" value="Genomic_DNA"/>
</dbReference>
<evidence type="ECO:0000256" key="1">
    <source>
        <dbReference type="ARBA" id="ARBA00022679"/>
    </source>
</evidence>